<dbReference type="EMBL" id="JAJAGO010000018">
    <property type="protein sequence ID" value="MCT2594057.1"/>
    <property type="molecule type" value="Genomic_DNA"/>
</dbReference>
<dbReference type="InterPro" id="IPR007278">
    <property type="entry name" value="DUF397"/>
</dbReference>
<dbReference type="RefSeq" id="WP_260221369.1">
    <property type="nucleotide sequence ID" value="NZ_JAJAGO010000018.1"/>
</dbReference>
<keyword evidence="3" id="KW-1185">Reference proteome</keyword>
<evidence type="ECO:0000313" key="3">
    <source>
        <dbReference type="Proteomes" id="UP001156389"/>
    </source>
</evidence>
<dbReference type="Pfam" id="PF04149">
    <property type="entry name" value="DUF397"/>
    <property type="match status" value="1"/>
</dbReference>
<gene>
    <name evidence="2" type="ORF">LHJ74_29825</name>
</gene>
<sequence length="68" mass="7314">MNTLAHAWQKSSYSGDSSNCVFVAARDRHTLMLRESDEPDTILATTRPALAALLTSVKAGRLGGLPSR</sequence>
<evidence type="ECO:0000313" key="2">
    <source>
        <dbReference type="EMBL" id="MCT2594057.1"/>
    </source>
</evidence>
<organism evidence="2 3">
    <name type="scientific">Streptomyces gossypii</name>
    <dbReference type="NCBI Taxonomy" id="2883101"/>
    <lineage>
        <taxon>Bacteria</taxon>
        <taxon>Bacillati</taxon>
        <taxon>Actinomycetota</taxon>
        <taxon>Actinomycetes</taxon>
        <taxon>Kitasatosporales</taxon>
        <taxon>Streptomycetaceae</taxon>
        <taxon>Streptomyces</taxon>
    </lineage>
</organism>
<proteinExistence type="predicted"/>
<feature type="domain" description="DUF397" evidence="1">
    <location>
        <begin position="7"/>
        <end position="58"/>
    </location>
</feature>
<comment type="caution">
    <text evidence="2">The sequence shown here is derived from an EMBL/GenBank/DDBJ whole genome shotgun (WGS) entry which is preliminary data.</text>
</comment>
<reference evidence="2 3" key="1">
    <citation type="submission" date="2021-10" db="EMBL/GenBank/DDBJ databases">
        <title>Streptomyces gossypii sp. nov., isolated from soil collected from cotton field.</title>
        <authorList>
            <person name="Ge X."/>
            <person name="Chen X."/>
            <person name="Liu W."/>
        </authorList>
    </citation>
    <scope>NUCLEOTIDE SEQUENCE [LARGE SCALE GENOMIC DNA]</scope>
    <source>
        <strain evidence="2 3">N2-109</strain>
    </source>
</reference>
<evidence type="ECO:0000259" key="1">
    <source>
        <dbReference type="Pfam" id="PF04149"/>
    </source>
</evidence>
<accession>A0ABT2K1L2</accession>
<name>A0ABT2K1L2_9ACTN</name>
<protein>
    <submittedName>
        <fullName evidence="2">DUF397 domain-containing protein</fullName>
    </submittedName>
</protein>
<dbReference type="Proteomes" id="UP001156389">
    <property type="component" value="Unassembled WGS sequence"/>
</dbReference>